<evidence type="ECO:0000313" key="10">
    <source>
        <dbReference type="Proteomes" id="UP000320776"/>
    </source>
</evidence>
<evidence type="ECO:0000256" key="2">
    <source>
        <dbReference type="ARBA" id="ARBA00022679"/>
    </source>
</evidence>
<dbReference type="Pfam" id="PF17042">
    <property type="entry name" value="NBD_C"/>
    <property type="match status" value="1"/>
</dbReference>
<keyword evidence="4" id="KW-0418">Kinase</keyword>
<dbReference type="InterPro" id="IPR037051">
    <property type="entry name" value="4-carb_acid_sugar_kinase_N_sf"/>
</dbReference>
<dbReference type="OrthoDB" id="153193at2"/>
<keyword evidence="5" id="KW-0067">ATP-binding</keyword>
<evidence type="ECO:0000259" key="8">
    <source>
        <dbReference type="Pfam" id="PF17042"/>
    </source>
</evidence>
<dbReference type="Gene3D" id="3.40.980.20">
    <property type="entry name" value="Four-carbon acid sugar kinase, nucleotide binding domain"/>
    <property type="match status" value="1"/>
</dbReference>
<sequence length="479" mass="52852">MKQLPNRSADILQSYPAVDEQYVQTLLEQAVANDPHKIIVLDDDPTGTQTVHDVSVYTDWSHESISRGFREKNKLFYILTNSRGFTEEQTRKAHREIGAMAAQVAREQRRRYLIVSRSDSTLRGHYPLETMMLQEQWERHSGQKVDGEIICPYFKEGGRFTIDNIHYVQYGEVLVPAGATEFASDKTFGYQSSDLAAYIEEKSQGAYKRETVVTVSLQDLRALRINAITDKLTGITDFGKVVVNAVDACDIKVFCLALYRAIAQGKKFLFRTAAGFVKELGAIADKPLLTRQDMIVGSNGNGGIVVVGSHTRKTTSQVAALQSLAGIQCLEFNSDLVLEEERFQAEIAAVVKREEDLLAQGITVVVYTKRKLLTLDNDTKEAALARAVKISAAVQALVGNLRVTPAFVVAKGGITSSDVATKALQIKRAGVLGQIRPGIPVWQTGEDSKFPQIPYVVFPGNVGQENTLKEVVEILLGTK</sequence>
<keyword evidence="3" id="KW-0547">Nucleotide-binding</keyword>
<dbReference type="KEGG" id="sted:SPTER_40630"/>
<dbReference type="InterPro" id="IPR010737">
    <property type="entry name" value="4-carb_acid_sugar_kinase_N"/>
</dbReference>
<dbReference type="AlphaFoldDB" id="A0A517DZ51"/>
<name>A0A517DZ51_9FIRM</name>
<comment type="similarity">
    <text evidence="1">Belongs to the four-carbon acid sugar kinase family.</text>
</comment>
<evidence type="ECO:0000313" key="9">
    <source>
        <dbReference type="EMBL" id="QDR82634.1"/>
    </source>
</evidence>
<dbReference type="SUPFAM" id="SSF142764">
    <property type="entry name" value="YgbK-like"/>
    <property type="match status" value="1"/>
</dbReference>
<keyword evidence="2" id="KW-0808">Transferase</keyword>
<dbReference type="GO" id="GO:0005524">
    <property type="term" value="F:ATP binding"/>
    <property type="evidence" value="ECO:0007669"/>
    <property type="project" value="UniProtKB-KW"/>
</dbReference>
<protein>
    <recommendedName>
        <fullName evidence="11">Hydroxyacid dehydrogenase</fullName>
    </recommendedName>
</protein>
<dbReference type="RefSeq" id="WP_144352006.1">
    <property type="nucleotide sequence ID" value="NZ_CP036259.1"/>
</dbReference>
<dbReference type="Gene3D" id="3.40.50.10840">
    <property type="entry name" value="Putative sugar-binding, N-terminal domain"/>
    <property type="match status" value="1"/>
</dbReference>
<reference evidence="9 10" key="1">
    <citation type="submission" date="2019-02" db="EMBL/GenBank/DDBJ databases">
        <title>Closed genome of Sporomusa termitida DSM 4440.</title>
        <authorList>
            <person name="Poehlein A."/>
            <person name="Daniel R."/>
        </authorList>
    </citation>
    <scope>NUCLEOTIDE SEQUENCE [LARGE SCALE GENOMIC DNA]</scope>
    <source>
        <strain evidence="9 10">DSM 4440</strain>
    </source>
</reference>
<feature type="domain" description="Four-carbon acid sugar kinase nucleotide binding" evidence="8">
    <location>
        <begin position="304"/>
        <end position="468"/>
    </location>
</feature>
<dbReference type="InterPro" id="IPR042213">
    <property type="entry name" value="NBD_C_sf"/>
</dbReference>
<dbReference type="InterPro" id="IPR031475">
    <property type="entry name" value="NBD_C"/>
</dbReference>
<dbReference type="EMBL" id="CP036259">
    <property type="protein sequence ID" value="QDR82634.1"/>
    <property type="molecule type" value="Genomic_DNA"/>
</dbReference>
<evidence type="ECO:0000259" key="7">
    <source>
        <dbReference type="Pfam" id="PF07005"/>
    </source>
</evidence>
<keyword evidence="10" id="KW-1185">Reference proteome</keyword>
<dbReference type="GO" id="GO:0016301">
    <property type="term" value="F:kinase activity"/>
    <property type="evidence" value="ECO:0007669"/>
    <property type="project" value="UniProtKB-KW"/>
</dbReference>
<keyword evidence="6" id="KW-0119">Carbohydrate metabolism</keyword>
<evidence type="ECO:0000256" key="1">
    <source>
        <dbReference type="ARBA" id="ARBA00005715"/>
    </source>
</evidence>
<gene>
    <name evidence="9" type="ORF">SPTER_40630</name>
</gene>
<proteinExistence type="inferred from homology"/>
<dbReference type="Pfam" id="PF07005">
    <property type="entry name" value="SBD_N"/>
    <property type="match status" value="1"/>
</dbReference>
<accession>A0A517DZ51</accession>
<evidence type="ECO:0000256" key="6">
    <source>
        <dbReference type="ARBA" id="ARBA00023277"/>
    </source>
</evidence>
<organism evidence="9 10">
    <name type="scientific">Sporomusa termitida</name>
    <dbReference type="NCBI Taxonomy" id="2377"/>
    <lineage>
        <taxon>Bacteria</taxon>
        <taxon>Bacillati</taxon>
        <taxon>Bacillota</taxon>
        <taxon>Negativicutes</taxon>
        <taxon>Selenomonadales</taxon>
        <taxon>Sporomusaceae</taxon>
        <taxon>Sporomusa</taxon>
    </lineage>
</organism>
<evidence type="ECO:0008006" key="11">
    <source>
        <dbReference type="Google" id="ProtNLM"/>
    </source>
</evidence>
<evidence type="ECO:0000256" key="5">
    <source>
        <dbReference type="ARBA" id="ARBA00022840"/>
    </source>
</evidence>
<feature type="domain" description="Four-carbon acid sugar kinase N-terminal" evidence="7">
    <location>
        <begin position="38"/>
        <end position="280"/>
    </location>
</feature>
<evidence type="ECO:0000256" key="4">
    <source>
        <dbReference type="ARBA" id="ARBA00022777"/>
    </source>
</evidence>
<evidence type="ECO:0000256" key="3">
    <source>
        <dbReference type="ARBA" id="ARBA00022741"/>
    </source>
</evidence>
<dbReference type="Proteomes" id="UP000320776">
    <property type="component" value="Chromosome"/>
</dbReference>